<keyword evidence="7" id="KW-1185">Reference proteome</keyword>
<dbReference type="EMBL" id="JALJOT010000012">
    <property type="protein sequence ID" value="KAK9904799.1"/>
    <property type="molecule type" value="Genomic_DNA"/>
</dbReference>
<evidence type="ECO:0000256" key="3">
    <source>
        <dbReference type="ARBA" id="ARBA00023274"/>
    </source>
</evidence>
<sequence>MTKKRRSNGRSKPPGARGHVKRVRCEASGVLVPKDKAVKRFIVRNIVDASAIRDIQEASTIESYALPKIYRKVYYSISAAIHSKIVRVRSRSDRRNRQPPPRYRPDTRERAPCYGAGGGGPAAAGGGGGGPVYGGGGGGGAYGGGKAASSVTRRGGDDAFGGVPAKAPVAAAAADPGWGGATAKAGGDWEG</sequence>
<comment type="similarity">
    <text evidence="1 4">Belongs to the eukaryotic ribosomal protein eS26 family.</text>
</comment>
<evidence type="ECO:0000256" key="2">
    <source>
        <dbReference type="ARBA" id="ARBA00022980"/>
    </source>
</evidence>
<feature type="region of interest" description="Disordered" evidence="5">
    <location>
        <begin position="88"/>
        <end position="116"/>
    </location>
</feature>
<proteinExistence type="inferred from homology"/>
<evidence type="ECO:0000313" key="6">
    <source>
        <dbReference type="EMBL" id="KAK9904799.1"/>
    </source>
</evidence>
<dbReference type="PANTHER" id="PTHR12538:SF0">
    <property type="entry name" value="40S RIBOSOMAL PROTEIN S26"/>
    <property type="match status" value="1"/>
</dbReference>
<name>A0ABR2YG64_9CHLO</name>
<reference evidence="6 7" key="1">
    <citation type="journal article" date="2024" name="Nat. Commun.">
        <title>Phylogenomics reveals the evolutionary origins of lichenization in chlorophyte algae.</title>
        <authorList>
            <person name="Puginier C."/>
            <person name="Libourel C."/>
            <person name="Otte J."/>
            <person name="Skaloud P."/>
            <person name="Haon M."/>
            <person name="Grisel S."/>
            <person name="Petersen M."/>
            <person name="Berrin J.G."/>
            <person name="Delaux P.M."/>
            <person name="Dal Grande F."/>
            <person name="Keller J."/>
        </authorList>
    </citation>
    <scope>NUCLEOTIDE SEQUENCE [LARGE SCALE GENOMIC DNA]</scope>
    <source>
        <strain evidence="6 7">SAG 216-7</strain>
    </source>
</reference>
<evidence type="ECO:0000313" key="7">
    <source>
        <dbReference type="Proteomes" id="UP001491310"/>
    </source>
</evidence>
<organism evidence="6 7">
    <name type="scientific">Coccomyxa subellipsoidea</name>
    <dbReference type="NCBI Taxonomy" id="248742"/>
    <lineage>
        <taxon>Eukaryota</taxon>
        <taxon>Viridiplantae</taxon>
        <taxon>Chlorophyta</taxon>
        <taxon>core chlorophytes</taxon>
        <taxon>Trebouxiophyceae</taxon>
        <taxon>Trebouxiophyceae incertae sedis</taxon>
        <taxon>Coccomyxaceae</taxon>
        <taxon>Coccomyxa</taxon>
    </lineage>
</organism>
<dbReference type="Pfam" id="PF01283">
    <property type="entry name" value="Ribosomal_S26e"/>
    <property type="match status" value="1"/>
</dbReference>
<feature type="compositionally biased region" description="Gly residues" evidence="5">
    <location>
        <begin position="129"/>
        <end position="146"/>
    </location>
</feature>
<dbReference type="Gene3D" id="3.30.1740.20">
    <property type="entry name" value="Ribosomal protein S26e"/>
    <property type="match status" value="1"/>
</dbReference>
<dbReference type="Proteomes" id="UP001491310">
    <property type="component" value="Unassembled WGS sequence"/>
</dbReference>
<keyword evidence="3 4" id="KW-0687">Ribonucleoprotein</keyword>
<dbReference type="InterPro" id="IPR000892">
    <property type="entry name" value="Ribosomal_eS26"/>
</dbReference>
<accession>A0ABR2YG64</accession>
<feature type="region of interest" description="Disordered" evidence="5">
    <location>
        <begin position="1"/>
        <end position="20"/>
    </location>
</feature>
<protein>
    <recommendedName>
        <fullName evidence="4">40S ribosomal protein S26</fullName>
    </recommendedName>
</protein>
<evidence type="ECO:0000256" key="1">
    <source>
        <dbReference type="ARBA" id="ARBA00008596"/>
    </source>
</evidence>
<dbReference type="InterPro" id="IPR038551">
    <property type="entry name" value="Ribosomal_eS26_sf"/>
</dbReference>
<comment type="caution">
    <text evidence="6">The sequence shown here is derived from an EMBL/GenBank/DDBJ whole genome shotgun (WGS) entry which is preliminary data.</text>
</comment>
<feature type="region of interest" description="Disordered" evidence="5">
    <location>
        <begin position="129"/>
        <end position="191"/>
    </location>
</feature>
<gene>
    <name evidence="6" type="ORF">WJX75_002736</name>
</gene>
<dbReference type="PANTHER" id="PTHR12538">
    <property type="entry name" value="40S RIBOSOMAL PROTEIN S26"/>
    <property type="match status" value="1"/>
</dbReference>
<evidence type="ECO:0000256" key="4">
    <source>
        <dbReference type="RuleBase" id="RU363128"/>
    </source>
</evidence>
<keyword evidence="2 4" id="KW-0689">Ribosomal protein</keyword>
<evidence type="ECO:0000256" key="5">
    <source>
        <dbReference type="SAM" id="MobiDB-lite"/>
    </source>
</evidence>
<feature type="compositionally biased region" description="Low complexity" evidence="5">
    <location>
        <begin position="160"/>
        <end position="176"/>
    </location>
</feature>